<dbReference type="AlphaFoldDB" id="A0A9Q1GP38"/>
<keyword evidence="2" id="KW-1185">Reference proteome</keyword>
<evidence type="ECO:0000313" key="2">
    <source>
        <dbReference type="Proteomes" id="UP001153076"/>
    </source>
</evidence>
<comment type="caution">
    <text evidence="1">The sequence shown here is derived from an EMBL/GenBank/DDBJ whole genome shotgun (WGS) entry which is preliminary data.</text>
</comment>
<protein>
    <submittedName>
        <fullName evidence="1">Uncharacterized protein</fullName>
    </submittedName>
</protein>
<evidence type="ECO:0000313" key="1">
    <source>
        <dbReference type="EMBL" id="KAJ8424912.1"/>
    </source>
</evidence>
<organism evidence="1 2">
    <name type="scientific">Carnegiea gigantea</name>
    <dbReference type="NCBI Taxonomy" id="171969"/>
    <lineage>
        <taxon>Eukaryota</taxon>
        <taxon>Viridiplantae</taxon>
        <taxon>Streptophyta</taxon>
        <taxon>Embryophyta</taxon>
        <taxon>Tracheophyta</taxon>
        <taxon>Spermatophyta</taxon>
        <taxon>Magnoliopsida</taxon>
        <taxon>eudicotyledons</taxon>
        <taxon>Gunneridae</taxon>
        <taxon>Pentapetalae</taxon>
        <taxon>Caryophyllales</taxon>
        <taxon>Cactineae</taxon>
        <taxon>Cactaceae</taxon>
        <taxon>Cactoideae</taxon>
        <taxon>Echinocereeae</taxon>
        <taxon>Carnegiea</taxon>
    </lineage>
</organism>
<dbReference type="Proteomes" id="UP001153076">
    <property type="component" value="Unassembled WGS sequence"/>
</dbReference>
<sequence length="188" mass="21819">MRAYVAPIDEQREKTLGFFKWPTLFLMFCYLDHVVFKLRSVSLQFWTLRWWTNKEIKSRAEQEFDVGFGEGYIDDSLDKTTVIDKEAEVNEEGHRNISVEAEVKVKDRTAVSKGKALFRDDKVATNKIIINNRLLAKDMIEFEELLPRACTLVKRLRKVAVESTTNAPIRDTAKKSKSRTLVLLPNSY</sequence>
<dbReference type="OrthoDB" id="1305300at2759"/>
<reference evidence="1" key="1">
    <citation type="submission" date="2022-04" db="EMBL/GenBank/DDBJ databases">
        <title>Carnegiea gigantea Genome sequencing and assembly v2.</title>
        <authorList>
            <person name="Copetti D."/>
            <person name="Sanderson M.J."/>
            <person name="Burquez A."/>
            <person name="Wojciechowski M.F."/>
        </authorList>
    </citation>
    <scope>NUCLEOTIDE SEQUENCE</scope>
    <source>
        <strain evidence="1">SGP5-SGP5p</strain>
        <tissue evidence="1">Aerial part</tissue>
    </source>
</reference>
<gene>
    <name evidence="1" type="ORF">Cgig2_012849</name>
</gene>
<name>A0A9Q1GP38_9CARY</name>
<dbReference type="EMBL" id="JAKOGI010001583">
    <property type="protein sequence ID" value="KAJ8424912.1"/>
    <property type="molecule type" value="Genomic_DNA"/>
</dbReference>
<proteinExistence type="predicted"/>
<accession>A0A9Q1GP38</accession>